<gene>
    <name evidence="2" type="ORF">GB927_019680</name>
</gene>
<sequence>MSIEKTTPTDNEIETPRGPQGTGGIPDRKQEDGVVPPIIKPGDQRNPNDPPLPLVSPIAGGGTF</sequence>
<feature type="region of interest" description="Disordered" evidence="1">
    <location>
        <begin position="1"/>
        <end position="64"/>
    </location>
</feature>
<comment type="caution">
    <text evidence="2">The sequence shown here is derived from an EMBL/GenBank/DDBJ whole genome shotgun (WGS) entry which is preliminary data.</text>
</comment>
<keyword evidence="3" id="KW-1185">Reference proteome</keyword>
<protein>
    <submittedName>
        <fullName evidence="2">Uncharacterized protein</fullName>
    </submittedName>
</protein>
<evidence type="ECO:0000256" key="1">
    <source>
        <dbReference type="SAM" id="MobiDB-lite"/>
    </source>
</evidence>
<reference evidence="2" key="1">
    <citation type="submission" date="2021-07" db="EMBL/GenBank/DDBJ databases">
        <title>Shinella sp. nov., a novel member of the genus Shinella from water.</title>
        <authorList>
            <person name="Deng Y."/>
        </authorList>
    </citation>
    <scope>NUCLEOTIDE SEQUENCE</scope>
    <source>
        <strain evidence="2">CPCC 100929</strain>
    </source>
</reference>
<dbReference type="EMBL" id="WHSB02000007">
    <property type="protein sequence ID" value="MCQ4632282.1"/>
    <property type="molecule type" value="Genomic_DNA"/>
</dbReference>
<organism evidence="2 3">
    <name type="scientific">Shinella lacus</name>
    <dbReference type="NCBI Taxonomy" id="2654216"/>
    <lineage>
        <taxon>Bacteria</taxon>
        <taxon>Pseudomonadati</taxon>
        <taxon>Pseudomonadota</taxon>
        <taxon>Alphaproteobacteria</taxon>
        <taxon>Hyphomicrobiales</taxon>
        <taxon>Rhizobiaceae</taxon>
        <taxon>Shinella</taxon>
    </lineage>
</organism>
<evidence type="ECO:0000313" key="2">
    <source>
        <dbReference type="EMBL" id="MCQ4632282.1"/>
    </source>
</evidence>
<name>A0ABT1RAT7_9HYPH</name>
<accession>A0ABT1RAT7</accession>
<feature type="compositionally biased region" description="Polar residues" evidence="1">
    <location>
        <begin position="1"/>
        <end position="10"/>
    </location>
</feature>
<evidence type="ECO:0000313" key="3">
    <source>
        <dbReference type="Proteomes" id="UP000996601"/>
    </source>
</evidence>
<proteinExistence type="predicted"/>
<dbReference type="Proteomes" id="UP000996601">
    <property type="component" value="Unassembled WGS sequence"/>
</dbReference>
<dbReference type="RefSeq" id="WP_256118914.1">
    <property type="nucleotide sequence ID" value="NZ_WHSB02000007.1"/>
</dbReference>